<comment type="similarity">
    <text evidence="3">Belongs to the transketolase family.</text>
</comment>
<evidence type="ECO:0000256" key="1">
    <source>
        <dbReference type="ARBA" id="ARBA00001946"/>
    </source>
</evidence>
<dbReference type="Gene3D" id="3.40.50.920">
    <property type="match status" value="1"/>
</dbReference>
<dbReference type="GO" id="GO:0005829">
    <property type="term" value="C:cytosol"/>
    <property type="evidence" value="ECO:0007669"/>
    <property type="project" value="TreeGrafter"/>
</dbReference>
<gene>
    <name evidence="6" type="ORF">COX44_02950</name>
</gene>
<dbReference type="InterPro" id="IPR009014">
    <property type="entry name" value="Transketo_C/PFOR_II"/>
</dbReference>
<organism evidence="6 7">
    <name type="scientific">Candidatus Portnoybacteria bacterium CG23_combo_of_CG06-09_8_20_14_all_37_13</name>
    <dbReference type="NCBI Taxonomy" id="1974819"/>
    <lineage>
        <taxon>Bacteria</taxon>
        <taxon>Candidatus Portnoyibacteriota</taxon>
    </lineage>
</organism>
<dbReference type="InterPro" id="IPR033247">
    <property type="entry name" value="Transketolase_fam"/>
</dbReference>
<name>A0A2G9YCC2_9BACT</name>
<dbReference type="SUPFAM" id="SSF52922">
    <property type="entry name" value="TK C-terminal domain-like"/>
    <property type="match status" value="1"/>
</dbReference>
<dbReference type="PANTHER" id="PTHR43522">
    <property type="entry name" value="TRANSKETOLASE"/>
    <property type="match status" value="1"/>
</dbReference>
<evidence type="ECO:0000256" key="2">
    <source>
        <dbReference type="ARBA" id="ARBA00001964"/>
    </source>
</evidence>
<dbReference type="InterPro" id="IPR005474">
    <property type="entry name" value="Transketolase_N"/>
</dbReference>
<comment type="cofactor">
    <cofactor evidence="2">
        <name>thiamine diphosphate</name>
        <dbReference type="ChEBI" id="CHEBI:58937"/>
    </cofactor>
</comment>
<sequence>MFKTKKPRSYNILDKRILDVLKKEEPERFKYAAQGGFYMNLQKLKLEPIKGIDLEKTENLARIIRGLAFAAIESISSGHPGGSSSKVEQILSLLLSGEMIFDPLEPNHPGRDRVVWSAGHCTPLFHSVLSLIYECLKRRGEKFDIKKLNAFYPQCLVRFRHCDGPTGHIEANYPLSDISTGSSGHGFSAALGLATLQKSNGLDAKVFVIAGDAETEEGMSFEARNLTCSLGMDNMIVSLDWNNFGIDGPISDVISAPYLNYWSAAGWNIIEVDGHNILELVYAYKKAVNGFGNNLPTVVICHTIKGKYYGKLEGTADSHGTPLSHEEYVLMMKKLGFDIPGIDNEEIKDIEIVLSYLKDDDADYFVERLMVGAGKIKPENELLRKMGEALKNRPLVDYKSIKRPDALPLELVFKEGESIATRKATEAFYKWLMAKTAFFYLGAGDLMKSILTGAAENVYGVINKKNPLGRGIRFGIAEQNMAMMSTALTQDVLPGGFQAMSVFATYGVFTSIMSNQVRMALITNATNRHCKGFFIMLAAHDGPETGEDGPTHHGLFWMSLFTAYPGIKVYKPLDANETIEMLFYALEKGEPIALSVMRPNTPVFKRGNGVPCAREAINGAYVFKQFSENSKKKIVLAICGGQVMANVLEVLPELEKDYNVKIIAVTSPELFEELRQTNPQKANLILSDEDRERVITLHNGWPGFLNPFILPKDYEKRVIGITKFLKSGPPTEVYKVAEFDSQG</sequence>
<dbReference type="Pfam" id="PF00456">
    <property type="entry name" value="Transketolase_N"/>
    <property type="match status" value="1"/>
</dbReference>
<dbReference type="Proteomes" id="UP000231480">
    <property type="component" value="Unassembled WGS sequence"/>
</dbReference>
<dbReference type="PANTHER" id="PTHR43522:SF2">
    <property type="entry name" value="TRANSKETOLASE 1-RELATED"/>
    <property type="match status" value="1"/>
</dbReference>
<comment type="catalytic activity">
    <reaction evidence="4">
        <text>D-sedoheptulose 7-phosphate + D-glyceraldehyde 3-phosphate = aldehydo-D-ribose 5-phosphate + D-xylulose 5-phosphate</text>
        <dbReference type="Rhea" id="RHEA:10508"/>
        <dbReference type="ChEBI" id="CHEBI:57483"/>
        <dbReference type="ChEBI" id="CHEBI:57737"/>
        <dbReference type="ChEBI" id="CHEBI:58273"/>
        <dbReference type="ChEBI" id="CHEBI:59776"/>
        <dbReference type="EC" id="2.2.1.1"/>
    </reaction>
</comment>
<comment type="caution">
    <text evidence="6">The sequence shown here is derived from an EMBL/GenBank/DDBJ whole genome shotgun (WGS) entry which is preliminary data.</text>
</comment>
<dbReference type="InterPro" id="IPR005475">
    <property type="entry name" value="Transketolase-like_Pyr-bd"/>
</dbReference>
<dbReference type="SUPFAM" id="SSF52518">
    <property type="entry name" value="Thiamin diphosphate-binding fold (THDP-binding)"/>
    <property type="match status" value="2"/>
</dbReference>
<dbReference type="Pfam" id="PF02779">
    <property type="entry name" value="Transket_pyr"/>
    <property type="match status" value="1"/>
</dbReference>
<dbReference type="AlphaFoldDB" id="A0A2G9YCC2"/>
<feature type="non-terminal residue" evidence="6">
    <location>
        <position position="743"/>
    </location>
</feature>
<dbReference type="Gene3D" id="3.40.50.970">
    <property type="match status" value="2"/>
</dbReference>
<reference evidence="6 7" key="1">
    <citation type="submission" date="2017-09" db="EMBL/GenBank/DDBJ databases">
        <title>Depth-based differentiation of microbial function through sediment-hosted aquifers and enrichment of novel symbionts in the deep terrestrial subsurface.</title>
        <authorList>
            <person name="Probst A.J."/>
            <person name="Ladd B."/>
            <person name="Jarett J.K."/>
            <person name="Geller-Mcgrath D.E."/>
            <person name="Sieber C.M."/>
            <person name="Emerson J.B."/>
            <person name="Anantharaman K."/>
            <person name="Thomas B.C."/>
            <person name="Malmstrom R."/>
            <person name="Stieglmeier M."/>
            <person name="Klingl A."/>
            <person name="Woyke T."/>
            <person name="Ryan C.M."/>
            <person name="Banfield J.F."/>
        </authorList>
    </citation>
    <scope>NUCLEOTIDE SEQUENCE [LARGE SCALE GENOMIC DNA]</scope>
    <source>
        <strain evidence="6">CG23_combo_of_CG06-09_8_20_14_all_37_13</strain>
    </source>
</reference>
<feature type="domain" description="Transketolase-like pyrimidine-binding" evidence="5">
    <location>
        <begin position="419"/>
        <end position="603"/>
    </location>
</feature>
<dbReference type="GO" id="GO:0004802">
    <property type="term" value="F:transketolase activity"/>
    <property type="evidence" value="ECO:0007669"/>
    <property type="project" value="UniProtKB-EC"/>
</dbReference>
<evidence type="ECO:0000256" key="4">
    <source>
        <dbReference type="ARBA" id="ARBA00049473"/>
    </source>
</evidence>
<dbReference type="CDD" id="cd07033">
    <property type="entry name" value="TPP_PYR_DXS_TK_like"/>
    <property type="match status" value="1"/>
</dbReference>
<evidence type="ECO:0000313" key="6">
    <source>
        <dbReference type="EMBL" id="PIP16889.1"/>
    </source>
</evidence>
<dbReference type="SMART" id="SM00861">
    <property type="entry name" value="Transket_pyr"/>
    <property type="match status" value="1"/>
</dbReference>
<evidence type="ECO:0000313" key="7">
    <source>
        <dbReference type="Proteomes" id="UP000231480"/>
    </source>
</evidence>
<accession>A0A2G9YCC2</accession>
<protein>
    <recommendedName>
        <fullName evidence="5">Transketolase-like pyrimidine-binding domain-containing protein</fullName>
    </recommendedName>
</protein>
<dbReference type="GO" id="GO:0006098">
    <property type="term" value="P:pentose-phosphate shunt"/>
    <property type="evidence" value="ECO:0007669"/>
    <property type="project" value="TreeGrafter"/>
</dbReference>
<proteinExistence type="inferred from homology"/>
<evidence type="ECO:0000259" key="5">
    <source>
        <dbReference type="SMART" id="SM00861"/>
    </source>
</evidence>
<dbReference type="InterPro" id="IPR029061">
    <property type="entry name" value="THDP-binding"/>
</dbReference>
<comment type="cofactor">
    <cofactor evidence="1">
        <name>Mg(2+)</name>
        <dbReference type="ChEBI" id="CHEBI:18420"/>
    </cofactor>
</comment>
<evidence type="ECO:0000256" key="3">
    <source>
        <dbReference type="ARBA" id="ARBA00007131"/>
    </source>
</evidence>
<dbReference type="EMBL" id="PCRH01000065">
    <property type="protein sequence ID" value="PIP16889.1"/>
    <property type="molecule type" value="Genomic_DNA"/>
</dbReference>